<dbReference type="Proteomes" id="UP001604282">
    <property type="component" value="Unassembled WGS sequence"/>
</dbReference>
<dbReference type="InterPro" id="IPR037185">
    <property type="entry name" value="EmrE-like"/>
</dbReference>
<dbReference type="InterPro" id="IPR000620">
    <property type="entry name" value="EamA_dom"/>
</dbReference>
<keyword evidence="4 7" id="KW-1133">Transmembrane helix</keyword>
<feature type="transmembrane region" description="Helical" evidence="7">
    <location>
        <begin position="305"/>
        <end position="325"/>
    </location>
</feature>
<proteinExistence type="inferred from homology"/>
<evidence type="ECO:0000256" key="7">
    <source>
        <dbReference type="SAM" id="Phobius"/>
    </source>
</evidence>
<feature type="domain" description="EamA" evidence="8">
    <location>
        <begin position="67"/>
        <end position="199"/>
    </location>
</feature>
<feature type="transmembrane region" description="Helical" evidence="7">
    <location>
        <begin position="207"/>
        <end position="227"/>
    </location>
</feature>
<gene>
    <name evidence="9" type="ORF">ACGFYS_18085</name>
</gene>
<protein>
    <submittedName>
        <fullName evidence="9">EamA family transporter</fullName>
    </submittedName>
</protein>
<evidence type="ECO:0000256" key="1">
    <source>
        <dbReference type="ARBA" id="ARBA00004141"/>
    </source>
</evidence>
<dbReference type="EMBL" id="JBICZW010000010">
    <property type="protein sequence ID" value="MFG3190841.1"/>
    <property type="molecule type" value="Genomic_DNA"/>
</dbReference>
<keyword evidence="5 7" id="KW-0472">Membrane</keyword>
<organism evidence="9 10">
    <name type="scientific">Streptomyces omiyaensis</name>
    <dbReference type="NCBI Taxonomy" id="68247"/>
    <lineage>
        <taxon>Bacteria</taxon>
        <taxon>Bacillati</taxon>
        <taxon>Actinomycetota</taxon>
        <taxon>Actinomycetes</taxon>
        <taxon>Kitasatosporales</taxon>
        <taxon>Streptomycetaceae</taxon>
        <taxon>Streptomyces</taxon>
    </lineage>
</organism>
<dbReference type="PANTHER" id="PTHR32322">
    <property type="entry name" value="INNER MEMBRANE TRANSPORTER"/>
    <property type="match status" value="1"/>
</dbReference>
<reference evidence="9 10" key="1">
    <citation type="submission" date="2024-10" db="EMBL/GenBank/DDBJ databases">
        <title>The Natural Products Discovery Center: Release of the First 8490 Sequenced Strains for Exploring Actinobacteria Biosynthetic Diversity.</title>
        <authorList>
            <person name="Kalkreuter E."/>
            <person name="Kautsar S.A."/>
            <person name="Yang D."/>
            <person name="Bader C.D."/>
            <person name="Teijaro C.N."/>
            <person name="Fluegel L."/>
            <person name="Davis C.M."/>
            <person name="Simpson J.R."/>
            <person name="Lauterbach L."/>
            <person name="Steele A.D."/>
            <person name="Gui C."/>
            <person name="Meng S."/>
            <person name="Li G."/>
            <person name="Viehrig K."/>
            <person name="Ye F."/>
            <person name="Su P."/>
            <person name="Kiefer A.F."/>
            <person name="Nichols A."/>
            <person name="Cepeda A.J."/>
            <person name="Yan W."/>
            <person name="Fan B."/>
            <person name="Jiang Y."/>
            <person name="Adhikari A."/>
            <person name="Zheng C.-J."/>
            <person name="Schuster L."/>
            <person name="Cowan T.M."/>
            <person name="Smanski M.J."/>
            <person name="Chevrette M.G."/>
            <person name="De Carvalho L.P.S."/>
            <person name="Shen B."/>
        </authorList>
    </citation>
    <scope>NUCLEOTIDE SEQUENCE [LARGE SCALE GENOMIC DNA]</scope>
    <source>
        <strain evidence="9 10">NPDC048229</strain>
    </source>
</reference>
<feature type="compositionally biased region" description="Low complexity" evidence="6">
    <location>
        <begin position="46"/>
        <end position="56"/>
    </location>
</feature>
<evidence type="ECO:0000259" key="8">
    <source>
        <dbReference type="Pfam" id="PF00892"/>
    </source>
</evidence>
<name>A0ABW7BTK9_9ACTN</name>
<evidence type="ECO:0000256" key="5">
    <source>
        <dbReference type="ARBA" id="ARBA00023136"/>
    </source>
</evidence>
<keyword evidence="3 7" id="KW-0812">Transmembrane</keyword>
<dbReference type="PANTHER" id="PTHR32322:SF2">
    <property type="entry name" value="EAMA DOMAIN-CONTAINING PROTEIN"/>
    <property type="match status" value="1"/>
</dbReference>
<feature type="transmembrane region" description="Helical" evidence="7">
    <location>
        <begin position="239"/>
        <end position="259"/>
    </location>
</feature>
<feature type="transmembrane region" description="Helical" evidence="7">
    <location>
        <begin position="279"/>
        <end position="298"/>
    </location>
</feature>
<dbReference type="Pfam" id="PF00892">
    <property type="entry name" value="EamA"/>
    <property type="match status" value="2"/>
</dbReference>
<comment type="subcellular location">
    <subcellularLocation>
        <location evidence="1">Membrane</location>
        <topology evidence="1">Multi-pass membrane protein</topology>
    </subcellularLocation>
</comment>
<evidence type="ECO:0000256" key="6">
    <source>
        <dbReference type="SAM" id="MobiDB-lite"/>
    </source>
</evidence>
<comment type="similarity">
    <text evidence="2">Belongs to the EamA transporter family.</text>
</comment>
<dbReference type="SUPFAM" id="SSF103481">
    <property type="entry name" value="Multidrug resistance efflux transporter EmrE"/>
    <property type="match status" value="2"/>
</dbReference>
<feature type="transmembrane region" description="Helical" evidence="7">
    <location>
        <begin position="183"/>
        <end position="201"/>
    </location>
</feature>
<comment type="caution">
    <text evidence="9">The sequence shown here is derived from an EMBL/GenBank/DDBJ whole genome shotgun (WGS) entry which is preliminary data.</text>
</comment>
<feature type="transmembrane region" description="Helical" evidence="7">
    <location>
        <begin position="94"/>
        <end position="116"/>
    </location>
</feature>
<evidence type="ECO:0000256" key="4">
    <source>
        <dbReference type="ARBA" id="ARBA00022989"/>
    </source>
</evidence>
<evidence type="ECO:0000313" key="9">
    <source>
        <dbReference type="EMBL" id="MFG3190841.1"/>
    </source>
</evidence>
<evidence type="ECO:0000256" key="2">
    <source>
        <dbReference type="ARBA" id="ARBA00007362"/>
    </source>
</evidence>
<feature type="domain" description="EamA" evidence="8">
    <location>
        <begin position="211"/>
        <end position="348"/>
    </location>
</feature>
<feature type="transmembrane region" description="Helical" evidence="7">
    <location>
        <begin position="65"/>
        <end position="88"/>
    </location>
</feature>
<feature type="transmembrane region" description="Helical" evidence="7">
    <location>
        <begin position="331"/>
        <end position="349"/>
    </location>
</feature>
<evidence type="ECO:0000256" key="3">
    <source>
        <dbReference type="ARBA" id="ARBA00022692"/>
    </source>
</evidence>
<feature type="region of interest" description="Disordered" evidence="6">
    <location>
        <begin position="1"/>
        <end position="56"/>
    </location>
</feature>
<accession>A0ABW7BTK9</accession>
<dbReference type="RefSeq" id="WP_392067344.1">
    <property type="nucleotide sequence ID" value="NZ_JBIBVA010000001.1"/>
</dbReference>
<feature type="transmembrane region" description="Helical" evidence="7">
    <location>
        <begin position="152"/>
        <end position="171"/>
    </location>
</feature>
<dbReference type="InterPro" id="IPR050638">
    <property type="entry name" value="AA-Vitamin_Transporters"/>
</dbReference>
<keyword evidence="10" id="KW-1185">Reference proteome</keyword>
<evidence type="ECO:0000313" key="10">
    <source>
        <dbReference type="Proteomes" id="UP001604282"/>
    </source>
</evidence>
<feature type="transmembrane region" description="Helical" evidence="7">
    <location>
        <begin position="128"/>
        <end position="146"/>
    </location>
</feature>
<sequence>MTSPAADPVPADPVPAHPVPAGPLPAGPLPSAPVPVPSSGPPPTASSPSPAAAAPAPGRRRITGAVWAALAIVYVVWGSTYLGIRVVVETVPPFLASGSRFLAAGLLLAALVAWRHGPAALKADRRRLGSAALVGLLLILGGNGLVNLAETTVPSGLAALLVAAVPVWVVLLRTATGERPGPGAYGGVLIGMGGLAVLTLPGLSGEIGIGGVLTVVVAALLWALGTVSSARLPMPANPFTASVYEMLAGGLGGIAVGLLRGEHRGFDPGAVSASSWGALAYLIVFGSLIAFTAYAWLLQSAPVSLAATYAYVNPVVAVLLGALILGEALTWPILLGGAIVVAAVCLIVSTERRG</sequence>
<feature type="compositionally biased region" description="Pro residues" evidence="6">
    <location>
        <begin position="10"/>
        <end position="45"/>
    </location>
</feature>